<evidence type="ECO:0000256" key="9">
    <source>
        <dbReference type="ARBA" id="ARBA00023136"/>
    </source>
</evidence>
<dbReference type="InterPro" id="IPR050640">
    <property type="entry name" value="Bact_2-comp_sensor_kinase"/>
</dbReference>
<evidence type="ECO:0000256" key="11">
    <source>
        <dbReference type="SAM" id="Phobius"/>
    </source>
</evidence>
<dbReference type="InterPro" id="IPR036890">
    <property type="entry name" value="HATPase_C_sf"/>
</dbReference>
<feature type="domain" description="HAMP" evidence="12">
    <location>
        <begin position="294"/>
        <end position="346"/>
    </location>
</feature>
<gene>
    <name evidence="13" type="ORF">EHS13_11805</name>
</gene>
<evidence type="ECO:0000256" key="1">
    <source>
        <dbReference type="ARBA" id="ARBA00000085"/>
    </source>
</evidence>
<evidence type="ECO:0000256" key="3">
    <source>
        <dbReference type="ARBA" id="ARBA00012438"/>
    </source>
</evidence>
<sequence length="584" mass="67053">MKTLFPLSIRSFRFSLLMYLLVIGSIPLLIAALIFYQQSSSFIEQEHKVALEQTHEQTILLLQQKLREMELMTKNINLDFAVQQILGVKEDQTDKLNELQIYINDLLVRQVQQSRDMYAICIAFDYQGSTICSQTGPDQTMDSDRTIDESLFKSFNPLFSSVGLSSSGPEAYGVRYEDMLLETTTGTHRGRIIVILNLSTFMAHSNINKTEIHIEFQESSGKTVYNKEALENSEGSGILISDKMISYGNLVWTSHMTNNQAFTAGSLLLFRNVLIFILLFILVISLLSSLLFSRYLMKPLLHLRGLMKRAELGDLKAYWVWESKQEMNELGNSYNQMLNRIEDLIKQVKQEEALKKDAEIEALQYQLNPHFLYNTLNTIKWVAKIHKTPQISEVVTALVLLLQSSLGKRGDFISLQEEVLLVEAYMAIQIFRYGDDIQVLFDMDDFSKTCLVPRMILQPLVENAILHGIKPLKGKGIITIKAWMDRDLLFCEVTDNGVGMPAYMINRDGEAGFEKKAARVFPAQPNVMKERMSGIGLRHIREKIRLYYGNDYKMHIFSKEKEGTTVRITLPIHRNEDYSIQEMR</sequence>
<dbReference type="SMART" id="SM00387">
    <property type="entry name" value="HATPase_c"/>
    <property type="match status" value="1"/>
</dbReference>
<dbReference type="SUPFAM" id="SSF55874">
    <property type="entry name" value="ATPase domain of HSP90 chaperone/DNA topoisomerase II/histidine kinase"/>
    <property type="match status" value="1"/>
</dbReference>
<comment type="catalytic activity">
    <reaction evidence="1">
        <text>ATP + protein L-histidine = ADP + protein N-phospho-L-histidine.</text>
        <dbReference type="EC" id="2.7.13.3"/>
    </reaction>
</comment>
<keyword evidence="10" id="KW-0175">Coiled coil</keyword>
<dbReference type="AlphaFoldDB" id="A0A6B8RIE9"/>
<dbReference type="OrthoDB" id="9776552at2"/>
<keyword evidence="4" id="KW-1003">Cell membrane</keyword>
<dbReference type="SUPFAM" id="SSF158472">
    <property type="entry name" value="HAMP domain-like"/>
    <property type="match status" value="1"/>
</dbReference>
<evidence type="ECO:0000313" key="14">
    <source>
        <dbReference type="Proteomes" id="UP000426246"/>
    </source>
</evidence>
<dbReference type="Gene3D" id="3.30.565.10">
    <property type="entry name" value="Histidine kinase-like ATPase, C-terminal domain"/>
    <property type="match status" value="1"/>
</dbReference>
<evidence type="ECO:0000256" key="5">
    <source>
        <dbReference type="ARBA" id="ARBA00022553"/>
    </source>
</evidence>
<evidence type="ECO:0000256" key="7">
    <source>
        <dbReference type="ARBA" id="ARBA00022777"/>
    </source>
</evidence>
<dbReference type="RefSeq" id="WP_155700551.1">
    <property type="nucleotide sequence ID" value="NZ_CP034235.1"/>
</dbReference>
<dbReference type="KEGG" id="ppsc:EHS13_11805"/>
<keyword evidence="11" id="KW-0812">Transmembrane</keyword>
<dbReference type="GO" id="GO:0005886">
    <property type="term" value="C:plasma membrane"/>
    <property type="evidence" value="ECO:0007669"/>
    <property type="project" value="UniProtKB-SubCell"/>
</dbReference>
<dbReference type="EC" id="2.7.13.3" evidence="3"/>
<feature type="transmembrane region" description="Helical" evidence="11">
    <location>
        <begin position="273"/>
        <end position="297"/>
    </location>
</feature>
<dbReference type="InterPro" id="IPR003660">
    <property type="entry name" value="HAMP_dom"/>
</dbReference>
<proteinExistence type="predicted"/>
<dbReference type="PROSITE" id="PS50885">
    <property type="entry name" value="HAMP"/>
    <property type="match status" value="1"/>
</dbReference>
<keyword evidence="5" id="KW-0597">Phosphoprotein</keyword>
<evidence type="ECO:0000313" key="13">
    <source>
        <dbReference type="EMBL" id="QGQ95514.1"/>
    </source>
</evidence>
<dbReference type="Pfam" id="PF02518">
    <property type="entry name" value="HATPase_c"/>
    <property type="match status" value="1"/>
</dbReference>
<name>A0A6B8RIE9_9BACL</name>
<dbReference type="EMBL" id="CP034235">
    <property type="protein sequence ID" value="QGQ95514.1"/>
    <property type="molecule type" value="Genomic_DNA"/>
</dbReference>
<dbReference type="Gene3D" id="6.10.340.10">
    <property type="match status" value="1"/>
</dbReference>
<organism evidence="13 14">
    <name type="scientific">Paenibacillus psychroresistens</name>
    <dbReference type="NCBI Taxonomy" id="1778678"/>
    <lineage>
        <taxon>Bacteria</taxon>
        <taxon>Bacillati</taxon>
        <taxon>Bacillota</taxon>
        <taxon>Bacilli</taxon>
        <taxon>Bacillales</taxon>
        <taxon>Paenibacillaceae</taxon>
        <taxon>Paenibacillus</taxon>
    </lineage>
</organism>
<evidence type="ECO:0000259" key="12">
    <source>
        <dbReference type="PROSITE" id="PS50885"/>
    </source>
</evidence>
<dbReference type="Pfam" id="PF06580">
    <property type="entry name" value="His_kinase"/>
    <property type="match status" value="1"/>
</dbReference>
<keyword evidence="11" id="KW-1133">Transmembrane helix</keyword>
<evidence type="ECO:0000256" key="4">
    <source>
        <dbReference type="ARBA" id="ARBA00022475"/>
    </source>
</evidence>
<feature type="transmembrane region" description="Helical" evidence="11">
    <location>
        <begin position="12"/>
        <end position="36"/>
    </location>
</feature>
<keyword evidence="7 13" id="KW-0418">Kinase</keyword>
<keyword evidence="14" id="KW-1185">Reference proteome</keyword>
<keyword evidence="6" id="KW-0808">Transferase</keyword>
<keyword evidence="8" id="KW-0902">Two-component regulatory system</keyword>
<dbReference type="PANTHER" id="PTHR34220">
    <property type="entry name" value="SENSOR HISTIDINE KINASE YPDA"/>
    <property type="match status" value="1"/>
</dbReference>
<dbReference type="InterPro" id="IPR004358">
    <property type="entry name" value="Sig_transdc_His_kin-like_C"/>
</dbReference>
<accession>A0A6B8RIE9</accession>
<keyword evidence="9 11" id="KW-0472">Membrane</keyword>
<dbReference type="Proteomes" id="UP000426246">
    <property type="component" value="Chromosome"/>
</dbReference>
<dbReference type="InterPro" id="IPR003594">
    <property type="entry name" value="HATPase_dom"/>
</dbReference>
<evidence type="ECO:0000256" key="2">
    <source>
        <dbReference type="ARBA" id="ARBA00004651"/>
    </source>
</evidence>
<evidence type="ECO:0000256" key="8">
    <source>
        <dbReference type="ARBA" id="ARBA00023012"/>
    </source>
</evidence>
<dbReference type="PANTHER" id="PTHR34220:SF7">
    <property type="entry name" value="SENSOR HISTIDINE KINASE YPDA"/>
    <property type="match status" value="1"/>
</dbReference>
<reference evidence="14" key="1">
    <citation type="submission" date="2018-11" db="EMBL/GenBank/DDBJ databases">
        <title>Complete genome sequence of Paenibacillus sp. ML311-T8.</title>
        <authorList>
            <person name="Nam Y.-D."/>
            <person name="Kang J."/>
            <person name="Chung W.-H."/>
            <person name="Park Y.S."/>
        </authorList>
    </citation>
    <scope>NUCLEOTIDE SEQUENCE [LARGE SCALE GENOMIC DNA]</scope>
    <source>
        <strain evidence="14">ML311-T8</strain>
    </source>
</reference>
<evidence type="ECO:0000256" key="10">
    <source>
        <dbReference type="SAM" id="Coils"/>
    </source>
</evidence>
<dbReference type="InterPro" id="IPR010559">
    <property type="entry name" value="Sig_transdc_His_kin_internal"/>
</dbReference>
<feature type="coiled-coil region" evidence="10">
    <location>
        <begin position="327"/>
        <end position="368"/>
    </location>
</feature>
<comment type="subcellular location">
    <subcellularLocation>
        <location evidence="2">Cell membrane</location>
        <topology evidence="2">Multi-pass membrane protein</topology>
    </subcellularLocation>
</comment>
<evidence type="ECO:0000256" key="6">
    <source>
        <dbReference type="ARBA" id="ARBA00022679"/>
    </source>
</evidence>
<protein>
    <recommendedName>
        <fullName evidence="3">histidine kinase</fullName>
        <ecNumber evidence="3">2.7.13.3</ecNumber>
    </recommendedName>
</protein>
<dbReference type="GO" id="GO:0000155">
    <property type="term" value="F:phosphorelay sensor kinase activity"/>
    <property type="evidence" value="ECO:0007669"/>
    <property type="project" value="InterPro"/>
</dbReference>
<dbReference type="PRINTS" id="PR00344">
    <property type="entry name" value="BCTRLSENSOR"/>
</dbReference>